<dbReference type="InterPro" id="IPR052469">
    <property type="entry name" value="MEIOB"/>
</dbReference>
<comment type="subcellular location">
    <subcellularLocation>
        <location evidence="2">Chromosome</location>
    </subcellularLocation>
    <subcellularLocation>
        <location evidence="3">Cytoplasm</location>
    </subcellularLocation>
    <subcellularLocation>
        <location evidence="1">Nucleus</location>
    </subcellularLocation>
</comment>
<evidence type="ECO:0000256" key="10">
    <source>
        <dbReference type="ARBA" id="ARBA00023242"/>
    </source>
</evidence>
<dbReference type="GO" id="GO:0003697">
    <property type="term" value="F:single-stranded DNA binding"/>
    <property type="evidence" value="ECO:0007669"/>
    <property type="project" value="Ensembl"/>
</dbReference>
<keyword evidence="11" id="KW-0469">Meiosis</keyword>
<keyword evidence="10" id="KW-0539">Nucleus</keyword>
<comment type="similarity">
    <text evidence="12">Belongs to the MEIOB family.</text>
</comment>
<dbReference type="PANTHER" id="PTHR21166">
    <property type="entry name" value="CELL DIVISION CONTROL PROTEIN 24 OB DOMAIN-CONTAINING PROTEIN-RELATED"/>
    <property type="match status" value="1"/>
</dbReference>
<evidence type="ECO:0000256" key="14">
    <source>
        <dbReference type="ARBA" id="ARBA00064840"/>
    </source>
</evidence>
<dbReference type="OMA" id="IYLKFVV"/>
<reference evidence="17" key="1">
    <citation type="submission" date="2025-08" db="UniProtKB">
        <authorList>
            <consortium name="Ensembl"/>
        </authorList>
    </citation>
    <scope>IDENTIFICATION</scope>
</reference>
<dbReference type="GO" id="GO:0005634">
    <property type="term" value="C:nucleus"/>
    <property type="evidence" value="ECO:0007669"/>
    <property type="project" value="UniProtKB-SubCell"/>
</dbReference>
<dbReference type="GO" id="GO:0009566">
    <property type="term" value="P:fertilization"/>
    <property type="evidence" value="ECO:0007669"/>
    <property type="project" value="Ensembl"/>
</dbReference>
<proteinExistence type="inferred from homology"/>
<keyword evidence="4" id="KW-0158">Chromosome</keyword>
<dbReference type="GO" id="GO:0007144">
    <property type="term" value="P:female meiosis I"/>
    <property type="evidence" value="ECO:0007669"/>
    <property type="project" value="Ensembl"/>
</dbReference>
<sequence length="470" mass="53260">MANSFALWTFTALSDLRPNMANLKIIGMVIGKTDVKGFPDRKNIGSERYTFNFTIRDSPNHFVNVSSWGSEDYIRSLSDSFRVGECVRIENPLIQRKEIEREEKFSPATPSNFKLLLSENHSMVKVCSSYEVDTKLLSLMHLPVKESRDYYSLADIVANGHSLDGRIINVLAAVRSVGEPKHFTTSDRRKGQRCEVKLFDEIESSFTMTCWDNESILLAQRWIPQETVIFASDVRINFNKFQNCMTATVISKTIITTNPETPEANILLNYIRENKETNVDDEIDNYMKESINLNTIVNVYTVEKLKLKALKNEGKTDPVYGILYAYISTLNIDDETTKVVRNRCSSCGYIVNEASNTCTICNKNAPRFKSASLSFDMLVDLTDHTGTLHSCSLTGSVAEKTLGYTVNEFLAMTSEQKTTLKWQFLLERSKIYLKLILSHRARGGLKVSILSCKLADPTEACRNLSGQRHF</sequence>
<dbReference type="CTD" id="254528"/>
<dbReference type="GO" id="GO:0000724">
    <property type="term" value="P:double-strand break repair via homologous recombination"/>
    <property type="evidence" value="ECO:0007669"/>
    <property type="project" value="Ensembl"/>
</dbReference>
<evidence type="ECO:0000256" key="4">
    <source>
        <dbReference type="ARBA" id="ARBA00022454"/>
    </source>
</evidence>
<evidence type="ECO:0000259" key="16">
    <source>
        <dbReference type="Pfam" id="PF24903"/>
    </source>
</evidence>
<name>A0A8C6QMV4_NANGA</name>
<evidence type="ECO:0000256" key="1">
    <source>
        <dbReference type="ARBA" id="ARBA00004123"/>
    </source>
</evidence>
<evidence type="ECO:0000256" key="3">
    <source>
        <dbReference type="ARBA" id="ARBA00004496"/>
    </source>
</evidence>
<keyword evidence="18" id="KW-1185">Reference proteome</keyword>
<comment type="function">
    <text evidence="13">Single-stranded DNA-binding protein required for homologous recombination in meiosis I. Required for double strand breaks (DSBs) repair and crossover formation and promotion of faithful and complete synapsis. Not required for the initial loading of recombinases but required to maintain a proper number of RAD51 and DMC1 foci after the zygotene stage. May act by ensuring the stabilization of recombinases, which is required for successful homology search and meiotic recombination. Displays Single-stranded DNA 3'-5' exonuclease activity in vitro.</text>
</comment>
<dbReference type="GO" id="GO:0003682">
    <property type="term" value="F:chromatin binding"/>
    <property type="evidence" value="ECO:0007669"/>
    <property type="project" value="Ensembl"/>
</dbReference>
<dbReference type="GO" id="GO:0005737">
    <property type="term" value="C:cytoplasm"/>
    <property type="evidence" value="ECO:0007669"/>
    <property type="project" value="UniProtKB-SubCell"/>
</dbReference>
<keyword evidence="9" id="KW-0238">DNA-binding</keyword>
<organism evidence="17 18">
    <name type="scientific">Nannospalax galili</name>
    <name type="common">Northern Israeli blind subterranean mole rat</name>
    <name type="synonym">Spalax galili</name>
    <dbReference type="NCBI Taxonomy" id="1026970"/>
    <lineage>
        <taxon>Eukaryota</taxon>
        <taxon>Metazoa</taxon>
        <taxon>Chordata</taxon>
        <taxon>Craniata</taxon>
        <taxon>Vertebrata</taxon>
        <taxon>Euteleostomi</taxon>
        <taxon>Mammalia</taxon>
        <taxon>Eutheria</taxon>
        <taxon>Euarchontoglires</taxon>
        <taxon>Glires</taxon>
        <taxon>Rodentia</taxon>
        <taxon>Myomorpha</taxon>
        <taxon>Muroidea</taxon>
        <taxon>Spalacidae</taxon>
        <taxon>Spalacinae</taxon>
        <taxon>Nannospalax</taxon>
    </lineage>
</organism>
<evidence type="ECO:0000313" key="18">
    <source>
        <dbReference type="Proteomes" id="UP000694381"/>
    </source>
</evidence>
<dbReference type="PANTHER" id="PTHR21166:SF2">
    <property type="entry name" value="CELL DIVISION CONTROL PROTEIN 24 OB DOMAIN-CONTAINING PROTEIN-RELATED"/>
    <property type="match status" value="1"/>
</dbReference>
<dbReference type="GO" id="GO:0005694">
    <property type="term" value="C:chromosome"/>
    <property type="evidence" value="ECO:0007669"/>
    <property type="project" value="UniProtKB-SubCell"/>
</dbReference>
<comment type="subunit">
    <text evidence="14">Component of a multiprotein complex with RPA2 and SPATA22. Interacts with SPATA22. Interacts with the complex BRME1:HSF2BP:BRCA2.</text>
</comment>
<dbReference type="FunFam" id="2.40.50.140:FF:000248">
    <property type="entry name" value="Meiosis specific with OB domains"/>
    <property type="match status" value="1"/>
</dbReference>
<dbReference type="FunFam" id="2.40.50.140:FF:000239">
    <property type="entry name" value="Meiosis specific with OB domains"/>
    <property type="match status" value="1"/>
</dbReference>
<dbReference type="GO" id="GO:0007141">
    <property type="term" value="P:male meiosis I"/>
    <property type="evidence" value="ECO:0007669"/>
    <property type="project" value="Ensembl"/>
</dbReference>
<feature type="domain" description="MEIOB-like N-terminal" evidence="16">
    <location>
        <begin position="10"/>
        <end position="145"/>
    </location>
</feature>
<dbReference type="GO" id="GO:0000712">
    <property type="term" value="P:resolution of meiotic recombination intermediates"/>
    <property type="evidence" value="ECO:0007669"/>
    <property type="project" value="Ensembl"/>
</dbReference>
<dbReference type="GeneID" id="103752463"/>
<dbReference type="KEGG" id="ngi:103752463"/>
<evidence type="ECO:0000256" key="13">
    <source>
        <dbReference type="ARBA" id="ARBA00055425"/>
    </source>
</evidence>
<dbReference type="CDD" id="cd04475">
    <property type="entry name" value="RPA1_DBD_B"/>
    <property type="match status" value="1"/>
</dbReference>
<keyword evidence="5" id="KW-0963">Cytoplasm</keyword>
<evidence type="ECO:0000256" key="12">
    <source>
        <dbReference type="ARBA" id="ARBA00038329"/>
    </source>
</evidence>
<dbReference type="GO" id="GO:0007129">
    <property type="term" value="P:homologous chromosome pairing at meiosis"/>
    <property type="evidence" value="ECO:0007669"/>
    <property type="project" value="Ensembl"/>
</dbReference>
<protein>
    <recommendedName>
        <fullName evidence="15">Meiosis-specific with OB domain-containing protein</fullName>
    </recommendedName>
</protein>
<dbReference type="Gene3D" id="2.40.50.140">
    <property type="entry name" value="Nucleic acid-binding proteins"/>
    <property type="match status" value="3"/>
</dbReference>
<evidence type="ECO:0000256" key="8">
    <source>
        <dbReference type="ARBA" id="ARBA00022839"/>
    </source>
</evidence>
<evidence type="ECO:0000313" key="17">
    <source>
        <dbReference type="Ensembl" id="ENSNGAP00000005036.1"/>
    </source>
</evidence>
<evidence type="ECO:0000256" key="11">
    <source>
        <dbReference type="ARBA" id="ARBA00023254"/>
    </source>
</evidence>
<dbReference type="OrthoDB" id="9937820at2759"/>
<keyword evidence="7" id="KW-0378">Hydrolase</keyword>
<evidence type="ECO:0000256" key="15">
    <source>
        <dbReference type="ARBA" id="ARBA00073037"/>
    </source>
</evidence>
<evidence type="ECO:0000256" key="9">
    <source>
        <dbReference type="ARBA" id="ARBA00023125"/>
    </source>
</evidence>
<evidence type="ECO:0000256" key="5">
    <source>
        <dbReference type="ARBA" id="ARBA00022490"/>
    </source>
</evidence>
<dbReference type="AlphaFoldDB" id="A0A8C6QMV4"/>
<keyword evidence="6" id="KW-0540">Nuclease</keyword>
<evidence type="ECO:0000256" key="2">
    <source>
        <dbReference type="ARBA" id="ARBA00004286"/>
    </source>
</evidence>
<dbReference type="Ensembl" id="ENSNGAT00000008501.1">
    <property type="protein sequence ID" value="ENSNGAP00000005036.1"/>
    <property type="gene ID" value="ENSNGAG00000006985.1"/>
</dbReference>
<dbReference type="RefSeq" id="XP_008854488.1">
    <property type="nucleotide sequence ID" value="XM_008856266.2"/>
</dbReference>
<accession>A0A8C6QMV4</accession>
<dbReference type="InterPro" id="IPR012340">
    <property type="entry name" value="NA-bd_OB-fold"/>
</dbReference>
<dbReference type="GeneTree" id="ENSGT00390000001723"/>
<reference evidence="17" key="2">
    <citation type="submission" date="2025-09" db="UniProtKB">
        <authorList>
            <consortium name="Ensembl"/>
        </authorList>
    </citation>
    <scope>IDENTIFICATION</scope>
</reference>
<dbReference type="GO" id="GO:0008310">
    <property type="term" value="F:single-stranded DNA 3'-5' DNA exonuclease activity"/>
    <property type="evidence" value="ECO:0007669"/>
    <property type="project" value="Ensembl"/>
</dbReference>
<dbReference type="Proteomes" id="UP000694381">
    <property type="component" value="Unassembled WGS sequence"/>
</dbReference>
<keyword evidence="8" id="KW-0269">Exonuclease</keyword>
<dbReference type="FunFam" id="2.40.50.140:FF:000171">
    <property type="entry name" value="meiosis-specific with OB domain-containing protein isoform X1"/>
    <property type="match status" value="1"/>
</dbReference>
<dbReference type="Pfam" id="PF24903">
    <property type="entry name" value="OB_MEIOB_N"/>
    <property type="match status" value="1"/>
</dbReference>
<evidence type="ECO:0000256" key="7">
    <source>
        <dbReference type="ARBA" id="ARBA00022801"/>
    </source>
</evidence>
<gene>
    <name evidence="17" type="primary">Meiob</name>
</gene>
<dbReference type="SUPFAM" id="SSF50249">
    <property type="entry name" value="Nucleic acid-binding proteins"/>
    <property type="match status" value="3"/>
</dbReference>
<dbReference type="InterPro" id="IPR056880">
    <property type="entry name" value="OB_MEIOB_N"/>
</dbReference>
<evidence type="ECO:0000256" key="6">
    <source>
        <dbReference type="ARBA" id="ARBA00022722"/>
    </source>
</evidence>